<dbReference type="Proteomes" id="UP001259659">
    <property type="component" value="Unassembled WGS sequence"/>
</dbReference>
<organism evidence="1 2">
    <name type="scientific">Haloarcula saliterrae</name>
    <dbReference type="NCBI Taxonomy" id="2950534"/>
    <lineage>
        <taxon>Archaea</taxon>
        <taxon>Methanobacteriati</taxon>
        <taxon>Methanobacteriota</taxon>
        <taxon>Stenosarchaea group</taxon>
        <taxon>Halobacteria</taxon>
        <taxon>Halobacteriales</taxon>
        <taxon>Haloarculaceae</taxon>
        <taxon>Haloarcula</taxon>
    </lineage>
</organism>
<proteinExistence type="predicted"/>
<sequence length="63" mass="6930">MTLASTPTLYTSSQDALESKTRFILGTAIYATDLVRRRFVLPHSEDDPTVDEMAVAEGVPNDD</sequence>
<evidence type="ECO:0000313" key="2">
    <source>
        <dbReference type="Proteomes" id="UP001259659"/>
    </source>
</evidence>
<dbReference type="RefSeq" id="WP_310921008.1">
    <property type="nucleotide sequence ID" value="NZ_JAMQON010000005.1"/>
</dbReference>
<dbReference type="EMBL" id="JAMQON010000005">
    <property type="protein sequence ID" value="MDS0261200.1"/>
    <property type="molecule type" value="Genomic_DNA"/>
</dbReference>
<accession>A0ABU2FHN2</accession>
<gene>
    <name evidence="1" type="ORF">NDI56_17510</name>
</gene>
<reference evidence="1 2" key="1">
    <citation type="submission" date="2022-06" db="EMBL/GenBank/DDBJ databases">
        <title>Haloarcula sp. a new haloarchaeum isolate from saline soil.</title>
        <authorList>
            <person name="Strakova D."/>
            <person name="Galisteo C."/>
            <person name="Sanchez-Porro C."/>
            <person name="Ventosa A."/>
        </authorList>
    </citation>
    <scope>NUCLEOTIDE SEQUENCE [LARGE SCALE GENOMIC DNA]</scope>
    <source>
        <strain evidence="1 2">S1CR25-12</strain>
    </source>
</reference>
<evidence type="ECO:0000313" key="1">
    <source>
        <dbReference type="EMBL" id="MDS0261200.1"/>
    </source>
</evidence>
<keyword evidence="2" id="KW-1185">Reference proteome</keyword>
<name>A0ABU2FHN2_9EURY</name>
<comment type="caution">
    <text evidence="1">The sequence shown here is derived from an EMBL/GenBank/DDBJ whole genome shotgun (WGS) entry which is preliminary data.</text>
</comment>
<protein>
    <submittedName>
        <fullName evidence="1">Uncharacterized protein</fullName>
    </submittedName>
</protein>